<evidence type="ECO:0000256" key="4">
    <source>
        <dbReference type="PIRSR" id="PIRSR603782-2"/>
    </source>
</evidence>
<dbReference type="PROSITE" id="PS51352">
    <property type="entry name" value="THIOREDOXIN_2"/>
    <property type="match status" value="1"/>
</dbReference>
<gene>
    <name evidence="7" type="ORF">ACFO5R_22125</name>
</gene>
<feature type="domain" description="Thioredoxin" evidence="6">
    <location>
        <begin position="61"/>
        <end position="258"/>
    </location>
</feature>
<dbReference type="AlphaFoldDB" id="A0ABD5PXB7"/>
<evidence type="ECO:0000256" key="1">
    <source>
        <dbReference type="ARBA" id="ARBA00010996"/>
    </source>
</evidence>
<feature type="binding site" evidence="3">
    <location>
        <position position="200"/>
    </location>
    <ligand>
        <name>Cu cation</name>
        <dbReference type="ChEBI" id="CHEBI:23378"/>
    </ligand>
</feature>
<sequence length="260" mass="28507">MTPISTPIDRRTVLRAAGAAALGASLAGCSQLSSSSGAAEGLVLDPPENHDRIKEADLPHPIYGEGIPEATVPAPLHDRSVTTTEFEGDRHLMLTFVYTSCTTVCPGLTAALRRVQDDAHEEGYEDEIAFLPMTFDPEYDTAEVLEEYGEEYGVDFDAGNWYFLRPDTHEDAKAIVEDTFGVAFEHGEESDETDDEEMDHGEESDDEEMDHDEMDHDRHITHTSLILLVNKDGLVERAWTGGSPGGNEIVDAARAVVEGW</sequence>
<feature type="region of interest" description="Disordered" evidence="5">
    <location>
        <begin position="186"/>
        <end position="212"/>
    </location>
</feature>
<keyword evidence="8" id="KW-1185">Reference proteome</keyword>
<reference evidence="7 8" key="1">
    <citation type="journal article" date="2019" name="Int. J. Syst. Evol. Microbiol.">
        <title>The Global Catalogue of Microorganisms (GCM) 10K type strain sequencing project: providing services to taxonomists for standard genome sequencing and annotation.</title>
        <authorList>
            <consortium name="The Broad Institute Genomics Platform"/>
            <consortium name="The Broad Institute Genome Sequencing Center for Infectious Disease"/>
            <person name="Wu L."/>
            <person name="Ma J."/>
        </authorList>
    </citation>
    <scope>NUCLEOTIDE SEQUENCE [LARGE SCALE GENOMIC DNA]</scope>
    <source>
        <strain evidence="7 8">WLHS5</strain>
    </source>
</reference>
<evidence type="ECO:0000256" key="3">
    <source>
        <dbReference type="PIRSR" id="PIRSR603782-1"/>
    </source>
</evidence>
<dbReference type="PANTHER" id="PTHR12151">
    <property type="entry name" value="ELECTRON TRANSPORT PROTIN SCO1/SENC FAMILY MEMBER"/>
    <property type="match status" value="1"/>
</dbReference>
<dbReference type="EMBL" id="JBHSFA010000012">
    <property type="protein sequence ID" value="MFC4544634.1"/>
    <property type="molecule type" value="Genomic_DNA"/>
</dbReference>
<name>A0ABD5PXB7_9EURY</name>
<comment type="similarity">
    <text evidence="1">Belongs to the SCO1/2 family.</text>
</comment>
<keyword evidence="2 3" id="KW-0186">Copper</keyword>
<feature type="binding site" evidence="3">
    <location>
        <position position="105"/>
    </location>
    <ligand>
        <name>Cu cation</name>
        <dbReference type="ChEBI" id="CHEBI:23378"/>
    </ligand>
</feature>
<dbReference type="CDD" id="cd02968">
    <property type="entry name" value="SCO"/>
    <property type="match status" value="1"/>
</dbReference>
<protein>
    <submittedName>
        <fullName evidence="7">SCO family protein</fullName>
    </submittedName>
</protein>
<dbReference type="InterPro" id="IPR006311">
    <property type="entry name" value="TAT_signal"/>
</dbReference>
<keyword evidence="4" id="KW-1015">Disulfide bond</keyword>
<feature type="compositionally biased region" description="Acidic residues" evidence="5">
    <location>
        <begin position="188"/>
        <end position="212"/>
    </location>
</feature>
<dbReference type="Proteomes" id="UP001595898">
    <property type="component" value="Unassembled WGS sequence"/>
</dbReference>
<dbReference type="InterPro" id="IPR003782">
    <property type="entry name" value="SCO1/SenC"/>
</dbReference>
<dbReference type="InterPro" id="IPR013766">
    <property type="entry name" value="Thioredoxin_domain"/>
</dbReference>
<dbReference type="PANTHER" id="PTHR12151:SF25">
    <property type="entry name" value="LINALOOL DEHYDRATASE_ISOMERASE DOMAIN-CONTAINING PROTEIN"/>
    <property type="match status" value="1"/>
</dbReference>
<feature type="disulfide bond" description="Redox-active" evidence="4">
    <location>
        <begin position="101"/>
        <end position="105"/>
    </location>
</feature>
<dbReference type="Pfam" id="PF02630">
    <property type="entry name" value="SCO1-SenC"/>
    <property type="match status" value="1"/>
</dbReference>
<feature type="binding site" evidence="3">
    <location>
        <position position="101"/>
    </location>
    <ligand>
        <name>Cu cation</name>
        <dbReference type="ChEBI" id="CHEBI:23378"/>
    </ligand>
</feature>
<dbReference type="InterPro" id="IPR036249">
    <property type="entry name" value="Thioredoxin-like_sf"/>
</dbReference>
<proteinExistence type="inferred from homology"/>
<dbReference type="Gene3D" id="3.40.30.10">
    <property type="entry name" value="Glutaredoxin"/>
    <property type="match status" value="1"/>
</dbReference>
<evidence type="ECO:0000313" key="8">
    <source>
        <dbReference type="Proteomes" id="UP001595898"/>
    </source>
</evidence>
<evidence type="ECO:0000313" key="7">
    <source>
        <dbReference type="EMBL" id="MFC4544634.1"/>
    </source>
</evidence>
<evidence type="ECO:0000256" key="5">
    <source>
        <dbReference type="SAM" id="MobiDB-lite"/>
    </source>
</evidence>
<accession>A0ABD5PXB7</accession>
<evidence type="ECO:0000256" key="2">
    <source>
        <dbReference type="ARBA" id="ARBA00023008"/>
    </source>
</evidence>
<comment type="caution">
    <text evidence="7">The sequence shown here is derived from an EMBL/GenBank/DDBJ whole genome shotgun (WGS) entry which is preliminary data.</text>
</comment>
<dbReference type="SUPFAM" id="SSF52833">
    <property type="entry name" value="Thioredoxin-like"/>
    <property type="match status" value="1"/>
</dbReference>
<dbReference type="RefSeq" id="WP_250142244.1">
    <property type="nucleotide sequence ID" value="NZ_JALIQP010000006.1"/>
</dbReference>
<evidence type="ECO:0000259" key="6">
    <source>
        <dbReference type="PROSITE" id="PS51352"/>
    </source>
</evidence>
<organism evidence="7 8">
    <name type="scientific">Halosolutus amylolyticus</name>
    <dbReference type="NCBI Taxonomy" id="2932267"/>
    <lineage>
        <taxon>Archaea</taxon>
        <taxon>Methanobacteriati</taxon>
        <taxon>Methanobacteriota</taxon>
        <taxon>Stenosarchaea group</taxon>
        <taxon>Halobacteria</taxon>
        <taxon>Halobacteriales</taxon>
        <taxon>Natrialbaceae</taxon>
        <taxon>Halosolutus</taxon>
    </lineage>
</organism>
<dbReference type="PROSITE" id="PS51318">
    <property type="entry name" value="TAT"/>
    <property type="match status" value="1"/>
</dbReference>
<keyword evidence="3" id="KW-0479">Metal-binding</keyword>